<dbReference type="InterPro" id="IPR000064">
    <property type="entry name" value="NLP_P60_dom"/>
</dbReference>
<keyword evidence="6" id="KW-0732">Signal</keyword>
<dbReference type="SUPFAM" id="SSF54001">
    <property type="entry name" value="Cysteine proteinases"/>
    <property type="match status" value="1"/>
</dbReference>
<sequence>MKKIAKLVLGLSLLAGSSLSAGAAFAATAPAITTSSTIITTGNPYLKQLPYSSQGKIYGTVPKGTKLTVLENTNKYYVKVNYNGQTGYISTLHLKAVGGGTSTAPAPAPAPAPSKPGTSGSSSATWSKQADSILSFAKSLQGKVQYAYAKNDTKNLIFDCSSFTKYVFNKEGIHLPWGARAQYKLGTPVSKSELRKGDLVFFSTTATAGNKDTVNKIGHVGIYIGNNKFIHNVNPKDDVVIGDLNNTWQKNHYVASARILK</sequence>
<dbReference type="GeneID" id="95374622"/>
<proteinExistence type="inferred from homology"/>
<dbReference type="RefSeq" id="WP_042229322.1">
    <property type="nucleotide sequence ID" value="NZ_CP026520.1"/>
</dbReference>
<protein>
    <submittedName>
        <fullName evidence="9">C40 family peptidase</fullName>
    </submittedName>
</protein>
<evidence type="ECO:0000256" key="6">
    <source>
        <dbReference type="SAM" id="SignalP"/>
    </source>
</evidence>
<evidence type="ECO:0000313" key="10">
    <source>
        <dbReference type="EMBL" id="QAV17477.1"/>
    </source>
</evidence>
<dbReference type="EMBL" id="JAMDMJ010000008">
    <property type="protein sequence ID" value="MCY9595722.1"/>
    <property type="molecule type" value="Genomic_DNA"/>
</dbReference>
<reference evidence="10 11" key="1">
    <citation type="submission" date="2018-01" db="EMBL/GenBank/DDBJ databases">
        <title>The whole genome sequencing and assembly of Paenibacillus chitinolyticus KCCM 41400 strain.</title>
        <authorList>
            <person name="Kim J.-Y."/>
            <person name="Park M.-K."/>
            <person name="Lee Y.-J."/>
            <person name="Yi H."/>
            <person name="Bahn Y.-S."/>
            <person name="Kim J.F."/>
            <person name="Lee D.-W."/>
        </authorList>
    </citation>
    <scope>NUCLEOTIDE SEQUENCE [LARGE SCALE GENOMIC DNA]</scope>
    <source>
        <strain evidence="10 11">KCCM 41400</strain>
    </source>
</reference>
<dbReference type="InterPro" id="IPR038765">
    <property type="entry name" value="Papain-like_cys_pep_sf"/>
</dbReference>
<evidence type="ECO:0000313" key="12">
    <source>
        <dbReference type="Proteomes" id="UP001527202"/>
    </source>
</evidence>
<dbReference type="GO" id="GO:0006508">
    <property type="term" value="P:proteolysis"/>
    <property type="evidence" value="ECO:0007669"/>
    <property type="project" value="UniProtKB-KW"/>
</dbReference>
<dbReference type="Proteomes" id="UP001527202">
    <property type="component" value="Unassembled WGS sequence"/>
</dbReference>
<keyword evidence="12" id="KW-1185">Reference proteome</keyword>
<evidence type="ECO:0000256" key="3">
    <source>
        <dbReference type="ARBA" id="ARBA00022801"/>
    </source>
</evidence>
<dbReference type="InterPro" id="IPR051202">
    <property type="entry name" value="Peptidase_C40"/>
</dbReference>
<dbReference type="OrthoDB" id="9813118at2"/>
<dbReference type="KEGG" id="pchi:PC41400_07285"/>
<evidence type="ECO:0000256" key="4">
    <source>
        <dbReference type="ARBA" id="ARBA00022807"/>
    </source>
</evidence>
<accession>A0A410WT97</accession>
<keyword evidence="4" id="KW-0788">Thiol protease</keyword>
<dbReference type="PROSITE" id="PS51935">
    <property type="entry name" value="NLPC_P60"/>
    <property type="match status" value="1"/>
</dbReference>
<evidence type="ECO:0000256" key="1">
    <source>
        <dbReference type="ARBA" id="ARBA00007074"/>
    </source>
</evidence>
<feature type="signal peptide" evidence="6">
    <location>
        <begin position="1"/>
        <end position="26"/>
    </location>
</feature>
<dbReference type="EMBL" id="CP026520">
    <property type="protein sequence ID" value="QAV17477.1"/>
    <property type="molecule type" value="Genomic_DNA"/>
</dbReference>
<reference evidence="9 12" key="2">
    <citation type="submission" date="2022-05" db="EMBL/GenBank/DDBJ databases">
        <title>Genome Sequencing of Bee-Associated Microbes.</title>
        <authorList>
            <person name="Dunlap C."/>
        </authorList>
    </citation>
    <scope>NUCLEOTIDE SEQUENCE [LARGE SCALE GENOMIC DNA]</scope>
    <source>
        <strain evidence="9 12">NRRL B-23120</strain>
    </source>
</reference>
<gene>
    <name evidence="9" type="ORF">M5X16_08050</name>
    <name evidence="10" type="ORF">PC41400_07285</name>
</gene>
<evidence type="ECO:0000256" key="5">
    <source>
        <dbReference type="SAM" id="MobiDB-lite"/>
    </source>
</evidence>
<organism evidence="10 11">
    <name type="scientific">Paenibacillus chitinolyticus</name>
    <dbReference type="NCBI Taxonomy" id="79263"/>
    <lineage>
        <taxon>Bacteria</taxon>
        <taxon>Bacillati</taxon>
        <taxon>Bacillota</taxon>
        <taxon>Bacilli</taxon>
        <taxon>Bacillales</taxon>
        <taxon>Paenibacillaceae</taxon>
        <taxon>Paenibacillus</taxon>
    </lineage>
</organism>
<evidence type="ECO:0000259" key="8">
    <source>
        <dbReference type="PROSITE" id="PS51935"/>
    </source>
</evidence>
<feature type="compositionally biased region" description="Low complexity" evidence="5">
    <location>
        <begin position="115"/>
        <end position="124"/>
    </location>
</feature>
<dbReference type="Gene3D" id="3.90.1720.10">
    <property type="entry name" value="endopeptidase domain like (from Nostoc punctiforme)"/>
    <property type="match status" value="1"/>
</dbReference>
<evidence type="ECO:0000313" key="11">
    <source>
        <dbReference type="Proteomes" id="UP000288943"/>
    </source>
</evidence>
<comment type="similarity">
    <text evidence="1">Belongs to the peptidase C40 family.</text>
</comment>
<dbReference type="PANTHER" id="PTHR47053:SF1">
    <property type="entry name" value="MUREIN DD-ENDOPEPTIDASE MEPH-RELATED"/>
    <property type="match status" value="1"/>
</dbReference>
<keyword evidence="2" id="KW-0645">Protease</keyword>
<evidence type="ECO:0000256" key="2">
    <source>
        <dbReference type="ARBA" id="ARBA00022670"/>
    </source>
</evidence>
<name>A0A410WT97_9BACL</name>
<feature type="domain" description="SH3b" evidence="7">
    <location>
        <begin position="33"/>
        <end position="105"/>
    </location>
</feature>
<dbReference type="Proteomes" id="UP000288943">
    <property type="component" value="Chromosome"/>
</dbReference>
<evidence type="ECO:0000259" key="7">
    <source>
        <dbReference type="PROSITE" id="PS51781"/>
    </source>
</evidence>
<dbReference type="AlphaFoldDB" id="A0A410WT97"/>
<dbReference type="GO" id="GO:0008234">
    <property type="term" value="F:cysteine-type peptidase activity"/>
    <property type="evidence" value="ECO:0007669"/>
    <property type="project" value="UniProtKB-KW"/>
</dbReference>
<dbReference type="PANTHER" id="PTHR47053">
    <property type="entry name" value="MUREIN DD-ENDOPEPTIDASE MEPH-RELATED"/>
    <property type="match status" value="1"/>
</dbReference>
<dbReference type="Pfam" id="PF08239">
    <property type="entry name" value="SH3_3"/>
    <property type="match status" value="1"/>
</dbReference>
<dbReference type="InterPro" id="IPR003646">
    <property type="entry name" value="SH3-like_bac-type"/>
</dbReference>
<feature type="chain" id="PRO_5019342756" evidence="6">
    <location>
        <begin position="27"/>
        <end position="261"/>
    </location>
</feature>
<dbReference type="PROSITE" id="PS51781">
    <property type="entry name" value="SH3B"/>
    <property type="match status" value="1"/>
</dbReference>
<evidence type="ECO:0000313" key="9">
    <source>
        <dbReference type="EMBL" id="MCY9595722.1"/>
    </source>
</evidence>
<keyword evidence="3" id="KW-0378">Hydrolase</keyword>
<dbReference type="Pfam" id="PF00877">
    <property type="entry name" value="NLPC_P60"/>
    <property type="match status" value="1"/>
</dbReference>
<feature type="domain" description="NlpC/P60" evidence="8">
    <location>
        <begin position="127"/>
        <end position="260"/>
    </location>
</feature>
<dbReference type="Gene3D" id="2.30.30.40">
    <property type="entry name" value="SH3 Domains"/>
    <property type="match status" value="1"/>
</dbReference>
<feature type="region of interest" description="Disordered" evidence="5">
    <location>
        <begin position="100"/>
        <end position="124"/>
    </location>
</feature>